<dbReference type="PATRIC" id="fig|132476.4.peg.4555"/>
<evidence type="ECO:0000313" key="2">
    <source>
        <dbReference type="Proteomes" id="UP000033662"/>
    </source>
</evidence>
<dbReference type="Proteomes" id="UP000033662">
    <property type="component" value="Unassembled WGS sequence"/>
</dbReference>
<name>A0A0F4XF45_9PSED</name>
<accession>A0A0F4XF45</accession>
<protein>
    <submittedName>
        <fullName evidence="1">Uncharacterized protein</fullName>
    </submittedName>
</protein>
<dbReference type="EMBL" id="JZXC01000038">
    <property type="protein sequence ID" value="KKA04609.1"/>
    <property type="molecule type" value="Genomic_DNA"/>
</dbReference>
<evidence type="ECO:0000313" key="1">
    <source>
        <dbReference type="EMBL" id="KKA04609.1"/>
    </source>
</evidence>
<sequence length="1428" mass="159535">MNKNNQLTAADISGLARLHSWAATGVSDYPPSDPLVGQSRFFKRYRTFIHTVDQEADNFAHVFAVEAEWGRGKSRLGHELIAQINDCSKGWYVREDGQQMEDKKLFDQATQDKYLALYIRYSQVASDYQNSDNWFGFGLYRALLPLATGKFDGSIQSKIAEQALHRLNPAGFDSKQLGQCLELDQAHSEEALYEEEGLVVRLVQAAYAYLQQFGIGYVLVVLDELETLAEAASFGLEQDDTKRLDGQAIRLIGKAIKEEDPRRKLPWLRYVALCSPLLGQQLREIQSVARRFELVELEHNAFADVSDYVAQLKAERKLAHDYPTGLVEAAYAMSGANFGWFNVIMANVDAVLAQYAAAGKQVTDMGELFDAVTESSGRVAEHVLDKHAIEGIKTGDHDLRAVAQSLLYGQLPVALDTAPTRCKELLTLTNEDGEPVASLYRKMPFDALQCRQALEEAKFKREKDEWLYPAVEQALSLTSLLQNLRTFAINEAEKDVLLLPLSRGEFKHLLSLLYDHPAVEFAADALWQKLIGSDQFVPDEEATHIGPSVAMLLRLDLRYRNQQHNSMIFRDPADADVHEAAMKTFLQASSHNPGLRWTARLIGLMRLLDKNWQYAQPSLSNKENLCIQTSSRGQGTGQRGGLLYCEGLKLHPDNLAWFAWVNNREELDRLHQLAATRHADEGRFPVMAFTASTHLVEQYNRGDVDENLKDNLLLYYLNPSEVDQLERIGLLPQQCQGLLLEDARLTSKFKNKLNALRDFAYQTIHQWRARLNERGLIAWPLRTTGKINPQDRDLLLQAWTLFLFKEPALSGLNDLESRHGIDAEDIASLMQRLALPSKLLSLGFTKEEHAGLFADLANPQQAQTNLPHFLARIANPANTQEWTLEKAKRDWYWGYLQYAGVPPKNVFDDWMWWCSELHLLQLQDATAAKAKWQSLPRAKLDNAINEAQNWFNGNSTDGYKAVVAKLERVFGYDRIPGLFAPLGKSPTGTETVEAHELIKAARSAFDTLKENEEALALQGTDDLASVAGKMPALLAGRFEVLQRVSGVKPEQLPEITLGNINTLRLDDKNQSLYQRIEQARLFADYVEKAASQIKQGVNHLITDIEADAQNLDLFPRSLFTLSLQTVTNILDGALQQHNESGTAAAEGTASSDTLLHYLRSLHLDKAADRLRLLAEEAGVNIGNGTALGLAENLGHIASSYRAGKKKYVEITGYLAEQQARCAGATRILEPMPADYAIQEHAQELAAIAQKLVLIGDAFEDLADLAKSEREKFREQARKGQFNTIRDIPDRLLNPIHSQLHSVGGAISKIENTILSHREILVSQINERYLPVLKPLFGACNEVAPLAISLTSVSALSLHDLQVTVDVQQSQWENKATQLLSGTGLNFSDWASLAKAIAEGKNPPLSQRVQEALVAKGILKMKLYFGGDA</sequence>
<proteinExistence type="predicted"/>
<comment type="caution">
    <text evidence="1">The sequence shown here is derived from an EMBL/GenBank/DDBJ whole genome shotgun (WGS) entry which is preliminary data.</text>
</comment>
<organism evidence="1 2">
    <name type="scientific">Pseudomonas kilonensis</name>
    <dbReference type="NCBI Taxonomy" id="132476"/>
    <lineage>
        <taxon>Bacteria</taxon>
        <taxon>Pseudomonadati</taxon>
        <taxon>Pseudomonadota</taxon>
        <taxon>Gammaproteobacteria</taxon>
        <taxon>Pseudomonadales</taxon>
        <taxon>Pseudomonadaceae</taxon>
        <taxon>Pseudomonas</taxon>
    </lineage>
</organism>
<gene>
    <name evidence="1" type="ORF">VP02_27285</name>
</gene>
<dbReference type="OrthoDB" id="2953013at2"/>
<reference evidence="1 2" key="1">
    <citation type="submission" date="2015-03" db="EMBL/GenBank/DDBJ databases">
        <title>Pseudomonas fluorescens 1855-344 Genome sequencing and assembly.</title>
        <authorList>
            <person name="Eng W.W.H."/>
            <person name="Gan H.M."/>
            <person name="Savka M.A."/>
        </authorList>
    </citation>
    <scope>NUCLEOTIDE SEQUENCE [LARGE SCALE GENOMIC DNA]</scope>
    <source>
        <strain evidence="1 2">1855-344</strain>
    </source>
</reference>